<protein>
    <submittedName>
        <fullName evidence="2">Thiamine transporter</fullName>
    </submittedName>
</protein>
<organism evidence="2 3">
    <name type="scientific">Colletotrichum tabaci</name>
    <dbReference type="NCBI Taxonomy" id="1209068"/>
    <lineage>
        <taxon>Eukaryota</taxon>
        <taxon>Fungi</taxon>
        <taxon>Dikarya</taxon>
        <taxon>Ascomycota</taxon>
        <taxon>Pezizomycotina</taxon>
        <taxon>Sordariomycetes</taxon>
        <taxon>Hypocreomycetidae</taxon>
        <taxon>Glomerellales</taxon>
        <taxon>Glomerellaceae</taxon>
        <taxon>Colletotrichum</taxon>
        <taxon>Colletotrichum destructivum species complex</taxon>
    </lineage>
</organism>
<feature type="signal peptide" evidence="1">
    <location>
        <begin position="1"/>
        <end position="17"/>
    </location>
</feature>
<keyword evidence="3" id="KW-1185">Reference proteome</keyword>
<name>A0AAV9TQ40_9PEZI</name>
<evidence type="ECO:0000256" key="1">
    <source>
        <dbReference type="SAM" id="SignalP"/>
    </source>
</evidence>
<dbReference type="EMBL" id="JASAOK010000002">
    <property type="protein sequence ID" value="KAK6225717.1"/>
    <property type="molecule type" value="Genomic_DNA"/>
</dbReference>
<feature type="chain" id="PRO_5043990196" evidence="1">
    <location>
        <begin position="18"/>
        <end position="156"/>
    </location>
</feature>
<evidence type="ECO:0000313" key="3">
    <source>
        <dbReference type="Proteomes" id="UP001327957"/>
    </source>
</evidence>
<gene>
    <name evidence="2" type="ORF">QIS74_01764</name>
</gene>
<reference evidence="2 3" key="1">
    <citation type="submission" date="2023-04" db="EMBL/GenBank/DDBJ databases">
        <title>Colletotrichum tabacum stain YC1 causing leaf anthracnose on Nicotiana tabacum(L.) cv.</title>
        <authorList>
            <person name="Ji Z."/>
            <person name="Wang M."/>
            <person name="Zhang J."/>
            <person name="Wang N."/>
            <person name="Zhou Z."/>
        </authorList>
    </citation>
    <scope>NUCLEOTIDE SEQUENCE [LARGE SCALE GENOMIC DNA]</scope>
    <source>
        <strain evidence="2 3">YC1</strain>
    </source>
</reference>
<sequence>MQLNFLVVLAVVSAAMAAPQSTLCTIGEAQDCAIKLLRHHGRVESFSGVVGSITAQNPRGFWGRHTRSQLVLCGNFLIYLPLLASDVADMTLAFRPIEGFHGLLQRLKSQFDPASELLVLSVSLRIELFFLQPADQLRVRLVIWPCGCIDPLSFGL</sequence>
<proteinExistence type="predicted"/>
<dbReference type="Proteomes" id="UP001327957">
    <property type="component" value="Unassembled WGS sequence"/>
</dbReference>
<keyword evidence="1" id="KW-0732">Signal</keyword>
<evidence type="ECO:0000313" key="2">
    <source>
        <dbReference type="EMBL" id="KAK6225717.1"/>
    </source>
</evidence>
<dbReference type="AlphaFoldDB" id="A0AAV9TQ40"/>
<accession>A0AAV9TQ40</accession>
<comment type="caution">
    <text evidence="2">The sequence shown here is derived from an EMBL/GenBank/DDBJ whole genome shotgun (WGS) entry which is preliminary data.</text>
</comment>